<evidence type="ECO:0000256" key="5">
    <source>
        <dbReference type="ARBA" id="ARBA00022750"/>
    </source>
</evidence>
<evidence type="ECO:0000256" key="1">
    <source>
        <dbReference type="ARBA" id="ARBA00006139"/>
    </source>
</evidence>
<dbReference type="PANTHER" id="PTHR33695:SF1">
    <property type="entry name" value="LIPOPROTEIN SIGNAL PEPTIDASE"/>
    <property type="match status" value="1"/>
</dbReference>
<dbReference type="HAMAP" id="MF_00161">
    <property type="entry name" value="LspA"/>
    <property type="match status" value="1"/>
</dbReference>
<evidence type="ECO:0000256" key="10">
    <source>
        <dbReference type="RuleBase" id="RU000594"/>
    </source>
</evidence>
<dbReference type="GO" id="GO:0004190">
    <property type="term" value="F:aspartic-type endopeptidase activity"/>
    <property type="evidence" value="ECO:0007669"/>
    <property type="project" value="UniProtKB-UniRule"/>
</dbReference>
<dbReference type="AlphaFoldDB" id="A0A1W1H5G0"/>
<feature type="active site" evidence="9">
    <location>
        <position position="140"/>
    </location>
</feature>
<dbReference type="STRING" id="1246637.MTBBW1_110005"/>
<comment type="function">
    <text evidence="9 10">This protein specifically catalyzes the removal of signal peptides from prolipoproteins.</text>
</comment>
<reference evidence="12 13" key="1">
    <citation type="submission" date="2017-03" db="EMBL/GenBank/DDBJ databases">
        <authorList>
            <person name="Afonso C.L."/>
            <person name="Miller P.J."/>
            <person name="Scott M.A."/>
            <person name="Spackman E."/>
            <person name="Goraichik I."/>
            <person name="Dimitrov K.M."/>
            <person name="Suarez D.L."/>
            <person name="Swayne D.E."/>
        </authorList>
    </citation>
    <scope>NUCLEOTIDE SEQUENCE [LARGE SCALE GENOMIC DNA]</scope>
    <source>
        <strain evidence="12">PRJEB14757</strain>
    </source>
</reference>
<feature type="transmembrane region" description="Helical" evidence="9">
    <location>
        <begin position="87"/>
        <end position="104"/>
    </location>
</feature>
<dbReference type="PANTHER" id="PTHR33695">
    <property type="entry name" value="LIPOPROTEIN SIGNAL PEPTIDASE"/>
    <property type="match status" value="1"/>
</dbReference>
<keyword evidence="4 9" id="KW-0812">Transmembrane</keyword>
<keyword evidence="12" id="KW-0449">Lipoprotein</keyword>
<dbReference type="EC" id="3.4.23.36" evidence="9"/>
<keyword evidence="8 9" id="KW-0472">Membrane</keyword>
<comment type="subcellular location">
    <subcellularLocation>
        <location evidence="9">Cell membrane</location>
        <topology evidence="9">Multi-pass membrane protein</topology>
    </subcellularLocation>
</comment>
<evidence type="ECO:0000256" key="6">
    <source>
        <dbReference type="ARBA" id="ARBA00022801"/>
    </source>
</evidence>
<evidence type="ECO:0000256" key="8">
    <source>
        <dbReference type="ARBA" id="ARBA00023136"/>
    </source>
</evidence>
<keyword evidence="13" id="KW-1185">Reference proteome</keyword>
<comment type="similarity">
    <text evidence="1 9 11">Belongs to the peptidase A8 family.</text>
</comment>
<feature type="transmembrane region" description="Helical" evidence="9">
    <location>
        <begin position="150"/>
        <end position="173"/>
    </location>
</feature>
<keyword evidence="2 9" id="KW-1003">Cell membrane</keyword>
<dbReference type="RefSeq" id="WP_245809217.1">
    <property type="nucleotide sequence ID" value="NZ_LT828540.1"/>
</dbReference>
<keyword evidence="6 9" id="KW-0378">Hydrolase</keyword>
<dbReference type="Pfam" id="PF01252">
    <property type="entry name" value="Peptidase_A8"/>
    <property type="match status" value="1"/>
</dbReference>
<evidence type="ECO:0000256" key="4">
    <source>
        <dbReference type="ARBA" id="ARBA00022692"/>
    </source>
</evidence>
<organism evidence="12 13">
    <name type="scientific">Desulfamplus magnetovallimortis</name>
    <dbReference type="NCBI Taxonomy" id="1246637"/>
    <lineage>
        <taxon>Bacteria</taxon>
        <taxon>Pseudomonadati</taxon>
        <taxon>Thermodesulfobacteriota</taxon>
        <taxon>Desulfobacteria</taxon>
        <taxon>Desulfobacterales</taxon>
        <taxon>Desulfobacteraceae</taxon>
        <taxon>Desulfamplus</taxon>
    </lineage>
</organism>
<evidence type="ECO:0000313" key="12">
    <source>
        <dbReference type="EMBL" id="SLM27720.1"/>
    </source>
</evidence>
<evidence type="ECO:0000313" key="13">
    <source>
        <dbReference type="Proteomes" id="UP000191931"/>
    </source>
</evidence>
<comment type="pathway">
    <text evidence="9">Protein modification; lipoprotein biosynthesis (signal peptide cleavage).</text>
</comment>
<sequence>MTTINQYEGGKKIKSLMNLIIKDPVRRLLLISGTIIVFDQITKYLIISNFMLHETMAITGFFNITHVLNPGGAFGLFADHSAVLRKFFFLFVSSAVALILLWFYKKTWERYTFFSCGLAAIFGGAVGNLIDRFRYGKVVDFLDFYIGYYHWPAFNVADSAICVGMGIFVYHVITNNIPEF</sequence>
<dbReference type="EMBL" id="FWEV01000013">
    <property type="protein sequence ID" value="SLM27720.1"/>
    <property type="molecule type" value="Genomic_DNA"/>
</dbReference>
<evidence type="ECO:0000256" key="7">
    <source>
        <dbReference type="ARBA" id="ARBA00022989"/>
    </source>
</evidence>
<name>A0A1W1H5G0_9BACT</name>
<dbReference type="NCBIfam" id="TIGR00077">
    <property type="entry name" value="lspA"/>
    <property type="match status" value="1"/>
</dbReference>
<dbReference type="GO" id="GO:0005886">
    <property type="term" value="C:plasma membrane"/>
    <property type="evidence" value="ECO:0007669"/>
    <property type="project" value="UniProtKB-SubCell"/>
</dbReference>
<dbReference type="Proteomes" id="UP000191931">
    <property type="component" value="Unassembled WGS sequence"/>
</dbReference>
<keyword evidence="5 9" id="KW-0064">Aspartyl protease</keyword>
<accession>A0A1W1H5G0</accession>
<dbReference type="InterPro" id="IPR001872">
    <property type="entry name" value="Peptidase_A8"/>
</dbReference>
<protein>
    <recommendedName>
        <fullName evidence="9">Lipoprotein signal peptidase</fullName>
        <ecNumber evidence="9">3.4.23.36</ecNumber>
    </recommendedName>
    <alternativeName>
        <fullName evidence="9">Prolipoprotein signal peptidase</fullName>
    </alternativeName>
    <alternativeName>
        <fullName evidence="9">Signal peptidase II</fullName>
        <shortName evidence="9">SPase II</shortName>
    </alternativeName>
</protein>
<proteinExistence type="inferred from homology"/>
<dbReference type="PROSITE" id="PS00855">
    <property type="entry name" value="SPASE_II"/>
    <property type="match status" value="1"/>
</dbReference>
<keyword evidence="7 9" id="KW-1133">Transmembrane helix</keyword>
<comment type="caution">
    <text evidence="9">Lacks conserved residue(s) required for the propagation of feature annotation.</text>
</comment>
<dbReference type="UniPathway" id="UPA00665"/>
<feature type="active site" evidence="9">
    <location>
        <position position="158"/>
    </location>
</feature>
<comment type="catalytic activity">
    <reaction evidence="9 10">
        <text>Release of signal peptides from bacterial membrane prolipoproteins. Hydrolyzes -Xaa-Yaa-Zaa-|-(S,diacylglyceryl)Cys-, in which Xaa is hydrophobic (preferably Leu), and Yaa (Ala or Ser) and Zaa (Gly or Ala) have small, neutral side chains.</text>
        <dbReference type="EC" id="3.4.23.36"/>
    </reaction>
</comment>
<evidence type="ECO:0000256" key="2">
    <source>
        <dbReference type="ARBA" id="ARBA00022475"/>
    </source>
</evidence>
<evidence type="ECO:0000256" key="9">
    <source>
        <dbReference type="HAMAP-Rule" id="MF_00161"/>
    </source>
</evidence>
<evidence type="ECO:0000256" key="3">
    <source>
        <dbReference type="ARBA" id="ARBA00022670"/>
    </source>
</evidence>
<keyword evidence="3 9" id="KW-0645">Protease</keyword>
<gene>
    <name evidence="9 12" type="primary">lspA</name>
    <name evidence="12" type="ORF">MTBBW1_110005</name>
</gene>
<dbReference type="PRINTS" id="PR00781">
    <property type="entry name" value="LIPOSIGPTASE"/>
</dbReference>
<dbReference type="GO" id="GO:0006508">
    <property type="term" value="P:proteolysis"/>
    <property type="evidence" value="ECO:0007669"/>
    <property type="project" value="UniProtKB-KW"/>
</dbReference>
<evidence type="ECO:0000256" key="11">
    <source>
        <dbReference type="RuleBase" id="RU004181"/>
    </source>
</evidence>
<feature type="transmembrane region" description="Helical" evidence="9">
    <location>
        <begin position="111"/>
        <end position="130"/>
    </location>
</feature>